<organism evidence="4 5">
    <name type="scientific">Nostoc parmelioides FACHB-3921</name>
    <dbReference type="NCBI Taxonomy" id="2692909"/>
    <lineage>
        <taxon>Bacteria</taxon>
        <taxon>Bacillati</taxon>
        <taxon>Cyanobacteriota</taxon>
        <taxon>Cyanophyceae</taxon>
        <taxon>Nostocales</taxon>
        <taxon>Nostocaceae</taxon>
        <taxon>Nostoc</taxon>
    </lineage>
</organism>
<accession>A0ABR8BGA7</accession>
<evidence type="ECO:0000259" key="3">
    <source>
        <dbReference type="Pfam" id="PF13505"/>
    </source>
</evidence>
<dbReference type="InterPro" id="IPR011250">
    <property type="entry name" value="OMP/PagP_B-barrel"/>
</dbReference>
<keyword evidence="5" id="KW-1185">Reference proteome</keyword>
<feature type="chain" id="PRO_5045596945" evidence="2">
    <location>
        <begin position="25"/>
        <end position="252"/>
    </location>
</feature>
<evidence type="ECO:0000256" key="1">
    <source>
        <dbReference type="ARBA" id="ARBA00022729"/>
    </source>
</evidence>
<name>A0ABR8BGA7_9NOSO</name>
<dbReference type="InterPro" id="IPR027385">
    <property type="entry name" value="Beta-barrel_OMP"/>
</dbReference>
<dbReference type="SUPFAM" id="SSF56925">
    <property type="entry name" value="OMPA-like"/>
    <property type="match status" value="1"/>
</dbReference>
<dbReference type="RefSeq" id="WP_190567695.1">
    <property type="nucleotide sequence ID" value="NZ_JACJQL010000014.1"/>
</dbReference>
<proteinExistence type="predicted"/>
<evidence type="ECO:0000256" key="2">
    <source>
        <dbReference type="SAM" id="SignalP"/>
    </source>
</evidence>
<gene>
    <name evidence="4" type="ORF">H6G14_12320</name>
</gene>
<sequence>MKVFCCALCLAIPVSLSLATSAHAEAVSTNASDLIPVNQSQVMKSEVPDFLVTQNINPDNSSQLPAKNYWYVSGSVGAGFPDSIRVKQGGESASIGVNTAIQGNIAVGYQWDEIRAEVEVGYGSFGVNNFKSRDITIPLSGSVNATTVFVNGYWDIPSNSKWRSYIGAGIGVGFPNFSELKSGEAVSSSRGGTALAVQGKAGIQYELAKKSNVFLELKYQNLGNFNTGSGDDQANIDPINSFGLNVGYRQGF</sequence>
<evidence type="ECO:0000313" key="5">
    <source>
        <dbReference type="Proteomes" id="UP000621307"/>
    </source>
</evidence>
<reference evidence="4 5" key="1">
    <citation type="journal article" date="2020" name="ISME J.">
        <title>Comparative genomics reveals insights into cyanobacterial evolution and habitat adaptation.</title>
        <authorList>
            <person name="Chen M.Y."/>
            <person name="Teng W.K."/>
            <person name="Zhao L."/>
            <person name="Hu C.X."/>
            <person name="Zhou Y.K."/>
            <person name="Han B.P."/>
            <person name="Song L.R."/>
            <person name="Shu W.S."/>
        </authorList>
    </citation>
    <scope>NUCLEOTIDE SEQUENCE [LARGE SCALE GENOMIC DNA]</scope>
    <source>
        <strain evidence="4 5">FACHB-3921</strain>
    </source>
</reference>
<keyword evidence="1 2" id="KW-0732">Signal</keyword>
<evidence type="ECO:0000313" key="4">
    <source>
        <dbReference type="EMBL" id="MBD2252082.1"/>
    </source>
</evidence>
<dbReference type="Proteomes" id="UP000621307">
    <property type="component" value="Unassembled WGS sequence"/>
</dbReference>
<dbReference type="Gene3D" id="2.40.160.20">
    <property type="match status" value="1"/>
</dbReference>
<protein>
    <submittedName>
        <fullName evidence="4">Porin family protein</fullName>
    </submittedName>
</protein>
<feature type="signal peptide" evidence="2">
    <location>
        <begin position="1"/>
        <end position="24"/>
    </location>
</feature>
<feature type="domain" description="Outer membrane protein beta-barrel" evidence="3">
    <location>
        <begin position="68"/>
        <end position="249"/>
    </location>
</feature>
<dbReference type="Pfam" id="PF13505">
    <property type="entry name" value="OMP_b-brl"/>
    <property type="match status" value="1"/>
</dbReference>
<comment type="caution">
    <text evidence="4">The sequence shown here is derived from an EMBL/GenBank/DDBJ whole genome shotgun (WGS) entry which is preliminary data.</text>
</comment>
<dbReference type="EMBL" id="JACJQL010000014">
    <property type="protein sequence ID" value="MBD2252082.1"/>
    <property type="molecule type" value="Genomic_DNA"/>
</dbReference>